<organism evidence="2 3">
    <name type="scientific">Rhodopirellula baltica SWK14</name>
    <dbReference type="NCBI Taxonomy" id="993516"/>
    <lineage>
        <taxon>Bacteria</taxon>
        <taxon>Pseudomonadati</taxon>
        <taxon>Planctomycetota</taxon>
        <taxon>Planctomycetia</taxon>
        <taxon>Pirellulales</taxon>
        <taxon>Pirellulaceae</taxon>
        <taxon>Rhodopirellula</taxon>
    </lineage>
</organism>
<dbReference type="Pfam" id="PF09346">
    <property type="entry name" value="SMI1_KNR4"/>
    <property type="match status" value="1"/>
</dbReference>
<dbReference type="AlphaFoldDB" id="L7CAP2"/>
<dbReference type="Proteomes" id="UP000010959">
    <property type="component" value="Unassembled WGS sequence"/>
</dbReference>
<name>L7CAP2_RHOBT</name>
<protein>
    <submittedName>
        <fullName evidence="2">Cell wall assembly and cell proliferation coordinating protein</fullName>
    </submittedName>
</protein>
<dbReference type="InterPro" id="IPR037883">
    <property type="entry name" value="Knr4/Smi1-like_sf"/>
</dbReference>
<dbReference type="PATRIC" id="fig|993516.3.peg.5326"/>
<dbReference type="RefSeq" id="WP_007339641.1">
    <property type="nucleotide sequence ID" value="NZ_AMWG01000133.1"/>
</dbReference>
<reference evidence="2 3" key="1">
    <citation type="journal article" date="2013" name="Mar. Genomics">
        <title>Expression of sulfatases in Rhodopirellula baltica and the diversity of sulfatases in the genus Rhodopirellula.</title>
        <authorList>
            <person name="Wegner C.E."/>
            <person name="Richter-Heitmann T."/>
            <person name="Klindworth A."/>
            <person name="Klockow C."/>
            <person name="Richter M."/>
            <person name="Achstetter T."/>
            <person name="Glockner F.O."/>
            <person name="Harder J."/>
        </authorList>
    </citation>
    <scope>NUCLEOTIDE SEQUENCE [LARGE SCALE GENOMIC DNA]</scope>
    <source>
        <strain evidence="2 3">SWK14</strain>
    </source>
</reference>
<feature type="domain" description="Knr4/Smi1-like" evidence="1">
    <location>
        <begin position="28"/>
        <end position="161"/>
    </location>
</feature>
<gene>
    <name evidence="2" type="ORF">RBSWK_04986</name>
</gene>
<dbReference type="EMBL" id="AMWG01000133">
    <property type="protein sequence ID" value="ELP31078.1"/>
    <property type="molecule type" value="Genomic_DNA"/>
</dbReference>
<evidence type="ECO:0000313" key="2">
    <source>
        <dbReference type="EMBL" id="ELP31078.1"/>
    </source>
</evidence>
<dbReference type="SMART" id="SM00860">
    <property type="entry name" value="SMI1_KNR4"/>
    <property type="match status" value="1"/>
</dbReference>
<sequence>MTDWLELLTRHHAVAQADSGYEPLFGDAAPPERLDDAQSKIGLPLPAELRDLYRSVDGYGLKMEAESMLSPWFLVPTSELVNFVSSCRNAIVETHRNLSGRFLPFIDWANGDSMGYVYDRNGNLIEGLHLFMHEKYRHCADQEPGEFFHSFDGSIADFLEP</sequence>
<evidence type="ECO:0000259" key="1">
    <source>
        <dbReference type="SMART" id="SM00860"/>
    </source>
</evidence>
<accession>L7CAP2</accession>
<dbReference type="InterPro" id="IPR018958">
    <property type="entry name" value="Knr4/Smi1-like_dom"/>
</dbReference>
<proteinExistence type="predicted"/>
<comment type="caution">
    <text evidence="2">The sequence shown here is derived from an EMBL/GenBank/DDBJ whole genome shotgun (WGS) entry which is preliminary data.</text>
</comment>
<dbReference type="SUPFAM" id="SSF160631">
    <property type="entry name" value="SMI1/KNR4-like"/>
    <property type="match status" value="1"/>
</dbReference>
<evidence type="ECO:0000313" key="3">
    <source>
        <dbReference type="Proteomes" id="UP000010959"/>
    </source>
</evidence>